<keyword evidence="1" id="KW-0812">Transmembrane</keyword>
<dbReference type="Proteomes" id="UP001603857">
    <property type="component" value="Unassembled WGS sequence"/>
</dbReference>
<sequence>MVGKHSCSVLKNRDFQTKIYTKKYHTLPTTKDIIFSIYSVSCILLFPLTLLHKNLNAQVQNSSNIRKVNSKRNMHLGAQY</sequence>
<proteinExistence type="predicted"/>
<organism evidence="2 3">
    <name type="scientific">Flemingia macrophylla</name>
    <dbReference type="NCBI Taxonomy" id="520843"/>
    <lineage>
        <taxon>Eukaryota</taxon>
        <taxon>Viridiplantae</taxon>
        <taxon>Streptophyta</taxon>
        <taxon>Embryophyta</taxon>
        <taxon>Tracheophyta</taxon>
        <taxon>Spermatophyta</taxon>
        <taxon>Magnoliopsida</taxon>
        <taxon>eudicotyledons</taxon>
        <taxon>Gunneridae</taxon>
        <taxon>Pentapetalae</taxon>
        <taxon>rosids</taxon>
        <taxon>fabids</taxon>
        <taxon>Fabales</taxon>
        <taxon>Fabaceae</taxon>
        <taxon>Papilionoideae</taxon>
        <taxon>50 kb inversion clade</taxon>
        <taxon>NPAAA clade</taxon>
        <taxon>indigoferoid/millettioid clade</taxon>
        <taxon>Phaseoleae</taxon>
        <taxon>Flemingia</taxon>
    </lineage>
</organism>
<accession>A0ABD1L6I8</accession>
<keyword evidence="1" id="KW-1133">Transmembrane helix</keyword>
<name>A0ABD1L6I8_9FABA</name>
<evidence type="ECO:0000313" key="3">
    <source>
        <dbReference type="Proteomes" id="UP001603857"/>
    </source>
</evidence>
<gene>
    <name evidence="2" type="ORF">Fmac_032526</name>
</gene>
<protein>
    <submittedName>
        <fullName evidence="2">Uncharacterized protein</fullName>
    </submittedName>
</protein>
<keyword evidence="3" id="KW-1185">Reference proteome</keyword>
<comment type="caution">
    <text evidence="2">The sequence shown here is derived from an EMBL/GenBank/DDBJ whole genome shotgun (WGS) entry which is preliminary data.</text>
</comment>
<feature type="transmembrane region" description="Helical" evidence="1">
    <location>
        <begin position="33"/>
        <end position="51"/>
    </location>
</feature>
<reference evidence="2 3" key="1">
    <citation type="submission" date="2024-08" db="EMBL/GenBank/DDBJ databases">
        <title>Insights into the chromosomal genome structure of Flemingia macrophylla.</title>
        <authorList>
            <person name="Ding Y."/>
            <person name="Zhao Y."/>
            <person name="Bi W."/>
            <person name="Wu M."/>
            <person name="Zhao G."/>
            <person name="Gong Y."/>
            <person name="Li W."/>
            <person name="Zhang P."/>
        </authorList>
    </citation>
    <scope>NUCLEOTIDE SEQUENCE [LARGE SCALE GENOMIC DNA]</scope>
    <source>
        <strain evidence="2">DYQJB</strain>
        <tissue evidence="2">Leaf</tissue>
    </source>
</reference>
<evidence type="ECO:0000313" key="2">
    <source>
        <dbReference type="EMBL" id="KAL2318650.1"/>
    </source>
</evidence>
<evidence type="ECO:0000256" key="1">
    <source>
        <dbReference type="SAM" id="Phobius"/>
    </source>
</evidence>
<dbReference type="AlphaFoldDB" id="A0ABD1L6I8"/>
<dbReference type="EMBL" id="JBGMDY010000011">
    <property type="protein sequence ID" value="KAL2318650.1"/>
    <property type="molecule type" value="Genomic_DNA"/>
</dbReference>
<keyword evidence="1" id="KW-0472">Membrane</keyword>